<dbReference type="PROSITE" id="PS50879">
    <property type="entry name" value="RNASE_H_1"/>
    <property type="match status" value="1"/>
</dbReference>
<dbReference type="Proteomes" id="UP000807504">
    <property type="component" value="Unassembled WGS sequence"/>
</dbReference>
<dbReference type="GO" id="GO:0003964">
    <property type="term" value="F:RNA-directed DNA polymerase activity"/>
    <property type="evidence" value="ECO:0007669"/>
    <property type="project" value="UniProtKB-KW"/>
</dbReference>
<organism evidence="2 3">
    <name type="scientific">Argiope bruennichi</name>
    <name type="common">Wasp spider</name>
    <name type="synonym">Aranea bruennichi</name>
    <dbReference type="NCBI Taxonomy" id="94029"/>
    <lineage>
        <taxon>Eukaryota</taxon>
        <taxon>Metazoa</taxon>
        <taxon>Ecdysozoa</taxon>
        <taxon>Arthropoda</taxon>
        <taxon>Chelicerata</taxon>
        <taxon>Arachnida</taxon>
        <taxon>Araneae</taxon>
        <taxon>Araneomorphae</taxon>
        <taxon>Entelegynae</taxon>
        <taxon>Araneoidea</taxon>
        <taxon>Araneidae</taxon>
        <taxon>Argiope</taxon>
    </lineage>
</organism>
<dbReference type="InterPro" id="IPR036397">
    <property type="entry name" value="RNaseH_sf"/>
</dbReference>
<reference evidence="2" key="2">
    <citation type="submission" date="2020-06" db="EMBL/GenBank/DDBJ databases">
        <authorList>
            <person name="Sheffer M."/>
        </authorList>
    </citation>
    <scope>NUCLEOTIDE SEQUENCE</scope>
</reference>
<evidence type="ECO:0000313" key="2">
    <source>
        <dbReference type="EMBL" id="KAF8791591.1"/>
    </source>
</evidence>
<evidence type="ECO:0000259" key="1">
    <source>
        <dbReference type="PROSITE" id="PS50879"/>
    </source>
</evidence>
<keyword evidence="3" id="KW-1185">Reference proteome</keyword>
<dbReference type="InterPro" id="IPR012337">
    <property type="entry name" value="RNaseH-like_sf"/>
</dbReference>
<comment type="caution">
    <text evidence="2">The sequence shown here is derived from an EMBL/GenBank/DDBJ whole genome shotgun (WGS) entry which is preliminary data.</text>
</comment>
<keyword evidence="2" id="KW-0695">RNA-directed DNA polymerase</keyword>
<dbReference type="SUPFAM" id="SSF53098">
    <property type="entry name" value="Ribonuclease H-like"/>
    <property type="match status" value="1"/>
</dbReference>
<dbReference type="EMBL" id="JABXBU010000011">
    <property type="protein sequence ID" value="KAF8791591.1"/>
    <property type="molecule type" value="Genomic_DNA"/>
</dbReference>
<dbReference type="GO" id="GO:0003676">
    <property type="term" value="F:nucleic acid binding"/>
    <property type="evidence" value="ECO:0007669"/>
    <property type="project" value="InterPro"/>
</dbReference>
<sequence>MWRKSGLVLISLYYQPQRLPFPVESIKERNTNLYIRVTPSNRFSKGDQNFKRSHPCYLVRIKKIELNKLDAEIKRRYVEIKRANWQDTCKKLDHRTPNSRLWKLAKSVDKLPANNDNTNAIVGDDGSTTVNDQEAAEALAWHYAKESKVTFSSPGRRLARITRNLMKSCHDAKADNPLFDDDFTAEELAFALQHQDLTKSPGPDGIQVHFLTHLGTEGKNRLLHLFNLSWSAGKLPAQWKSAIAIPIRKSNKKISSVDCYRPISLTCILCKLMERITLRRQTHHLLSNNLIPSEQYAFRRGHVTMDQILLFNQSARDAQNHKPTKHTLVVFPDLTKAFYRVWKTAAYILNWRGSQRLKRDTPLEYVRKAGVIDLRPLYTLTPRGISFNDELRSPANKQVDQPDLLKQLALKVVNSTPSGALVIYTDGSKMEDGRTGNGVFINGNDSEVRISIRNPDNCPVFRSEIIAIGTALNYAQTTDNNCIFILTDSRSAIQYFKNWLEIFDIPDQEIMKFLCKIGLKIPINLQWIPSHVGIHGNEAADVLAKNDCDLPMNCLNRLTPTYNRLIHSLGKHRLLSAWHRTPSHQWYAGNRSGLSIICCGPRPFQSVMARFRSGHINCLRFQNGEKIFQPCSCSQTASPVHLLFCLGASYKQLLVEWDFLQIYEELTRWGLLDLV</sequence>
<dbReference type="InterPro" id="IPR000477">
    <property type="entry name" value="RT_dom"/>
</dbReference>
<protein>
    <submittedName>
        <fullName evidence="2">RNA-directed DNA polymerase mobile like protein</fullName>
    </submittedName>
</protein>
<dbReference type="InterPro" id="IPR002156">
    <property type="entry name" value="RNaseH_domain"/>
</dbReference>
<name>A0A8T0FKQ5_ARGBR</name>
<dbReference type="GO" id="GO:0004523">
    <property type="term" value="F:RNA-DNA hybrid ribonuclease activity"/>
    <property type="evidence" value="ECO:0007669"/>
    <property type="project" value="InterPro"/>
</dbReference>
<dbReference type="Pfam" id="PF00078">
    <property type="entry name" value="RVT_1"/>
    <property type="match status" value="1"/>
</dbReference>
<feature type="domain" description="RNase H type-1" evidence="1">
    <location>
        <begin position="417"/>
        <end position="549"/>
    </location>
</feature>
<dbReference type="Gene3D" id="3.30.420.10">
    <property type="entry name" value="Ribonuclease H-like superfamily/Ribonuclease H"/>
    <property type="match status" value="1"/>
</dbReference>
<accession>A0A8T0FKQ5</accession>
<evidence type="ECO:0000313" key="3">
    <source>
        <dbReference type="Proteomes" id="UP000807504"/>
    </source>
</evidence>
<keyword evidence="2" id="KW-0808">Transferase</keyword>
<dbReference type="Pfam" id="PF00075">
    <property type="entry name" value="RNase_H"/>
    <property type="match status" value="1"/>
</dbReference>
<gene>
    <name evidence="2" type="ORF">HNY73_006433</name>
</gene>
<proteinExistence type="predicted"/>
<reference evidence="2" key="1">
    <citation type="journal article" date="2020" name="bioRxiv">
        <title>Chromosome-level reference genome of the European wasp spider Argiope bruennichi: a resource for studies on range expansion and evolutionary adaptation.</title>
        <authorList>
            <person name="Sheffer M.M."/>
            <person name="Hoppe A."/>
            <person name="Krehenwinkel H."/>
            <person name="Uhl G."/>
            <person name="Kuss A.W."/>
            <person name="Jensen L."/>
            <person name="Jensen C."/>
            <person name="Gillespie R.G."/>
            <person name="Hoff K.J."/>
            <person name="Prost S."/>
        </authorList>
    </citation>
    <scope>NUCLEOTIDE SEQUENCE</scope>
</reference>
<keyword evidence="2" id="KW-0548">Nucleotidyltransferase</keyword>
<dbReference type="PANTHER" id="PTHR19446">
    <property type="entry name" value="REVERSE TRANSCRIPTASES"/>
    <property type="match status" value="1"/>
</dbReference>
<dbReference type="AlphaFoldDB" id="A0A8T0FKQ5"/>
<dbReference type="CDD" id="cd09276">
    <property type="entry name" value="Rnase_HI_RT_non_LTR"/>
    <property type="match status" value="1"/>
</dbReference>